<evidence type="ECO:0000256" key="2">
    <source>
        <dbReference type="SAM" id="SignalP"/>
    </source>
</evidence>
<keyword evidence="1 2" id="KW-0732">Signal</keyword>
<feature type="chain" id="PRO_5008587189" description="MD-2-related lipid-recognition domain-containing protein" evidence="2">
    <location>
        <begin position="23"/>
        <end position="186"/>
    </location>
</feature>
<proteinExistence type="predicted"/>
<dbReference type="InterPro" id="IPR010512">
    <property type="entry name" value="DUF1091"/>
</dbReference>
<reference evidence="3" key="1">
    <citation type="submission" date="2015-11" db="EMBL/GenBank/DDBJ databases">
        <title>De novo transcriptome assembly of four potential Pierce s Disease insect vectors from Arizona vineyards.</title>
        <authorList>
            <person name="Tassone E.E."/>
        </authorList>
    </citation>
    <scope>NUCLEOTIDE SEQUENCE</scope>
</reference>
<dbReference type="EMBL" id="GEBQ01019997">
    <property type="protein sequence ID" value="JAT19980.1"/>
    <property type="molecule type" value="Transcribed_RNA"/>
</dbReference>
<feature type="signal peptide" evidence="2">
    <location>
        <begin position="1"/>
        <end position="22"/>
    </location>
</feature>
<sequence>TMWLKRAVAGIVTVLVYQVARVELFGPKAGPFDIVVNKIEECEDKGTHQLVFGDKINSKGNNVYTYTNDVYMLAPWDENMKLDIEVQQLSNGVYRPRFMTHSFKTCQKFVKVGREWMTNFFGAAGYTFTDCPLPAGNYSVKDWVVDLKLNNMPTMIYNSYKMFAKFTWSGTKVGCLVVYGDVVPKP</sequence>
<protein>
    <recommendedName>
        <fullName evidence="4">MD-2-related lipid-recognition domain-containing protein</fullName>
    </recommendedName>
</protein>
<dbReference type="Pfam" id="PF06477">
    <property type="entry name" value="DUF1091"/>
    <property type="match status" value="1"/>
</dbReference>
<accession>A0A1B6L8F3</accession>
<name>A0A1B6L8F3_9HEMI</name>
<evidence type="ECO:0000313" key="3">
    <source>
        <dbReference type="EMBL" id="JAT19980.1"/>
    </source>
</evidence>
<feature type="non-terminal residue" evidence="3">
    <location>
        <position position="1"/>
    </location>
</feature>
<dbReference type="Gene3D" id="2.70.220.10">
    <property type="entry name" value="Ganglioside GM2 activator"/>
    <property type="match status" value="1"/>
</dbReference>
<dbReference type="InterPro" id="IPR036846">
    <property type="entry name" value="GM2-AP_sf"/>
</dbReference>
<dbReference type="AlphaFoldDB" id="A0A1B6L8F3"/>
<evidence type="ECO:0008006" key="4">
    <source>
        <dbReference type="Google" id="ProtNLM"/>
    </source>
</evidence>
<evidence type="ECO:0000256" key="1">
    <source>
        <dbReference type="ARBA" id="ARBA00022729"/>
    </source>
</evidence>
<gene>
    <name evidence="3" type="ORF">g.39839</name>
</gene>
<organism evidence="3">
    <name type="scientific">Graphocephala atropunctata</name>
    <dbReference type="NCBI Taxonomy" id="36148"/>
    <lineage>
        <taxon>Eukaryota</taxon>
        <taxon>Metazoa</taxon>
        <taxon>Ecdysozoa</taxon>
        <taxon>Arthropoda</taxon>
        <taxon>Hexapoda</taxon>
        <taxon>Insecta</taxon>
        <taxon>Pterygota</taxon>
        <taxon>Neoptera</taxon>
        <taxon>Paraneoptera</taxon>
        <taxon>Hemiptera</taxon>
        <taxon>Auchenorrhyncha</taxon>
        <taxon>Membracoidea</taxon>
        <taxon>Cicadellidae</taxon>
        <taxon>Cicadellinae</taxon>
        <taxon>Cicadellini</taxon>
        <taxon>Graphocephala</taxon>
    </lineage>
</organism>